<evidence type="ECO:0000256" key="1">
    <source>
        <dbReference type="SAM" id="MobiDB-lite"/>
    </source>
</evidence>
<protein>
    <submittedName>
        <fullName evidence="2">Uncharacterized protein</fullName>
    </submittedName>
</protein>
<dbReference type="EMBL" id="CADCWE010000116">
    <property type="protein sequence ID" value="CAA9540532.1"/>
    <property type="molecule type" value="Genomic_DNA"/>
</dbReference>
<evidence type="ECO:0000313" key="2">
    <source>
        <dbReference type="EMBL" id="CAA9540532.1"/>
    </source>
</evidence>
<name>A0A6J4U5I4_9BACT</name>
<proteinExistence type="predicted"/>
<dbReference type="AlphaFoldDB" id="A0A6J4U5I4"/>
<feature type="non-terminal residue" evidence="2">
    <location>
        <position position="1"/>
    </location>
</feature>
<accession>A0A6J4U5I4</accession>
<gene>
    <name evidence="2" type="ORF">AVDCRST_MAG73-1881</name>
</gene>
<feature type="compositionally biased region" description="Polar residues" evidence="1">
    <location>
        <begin position="58"/>
        <end position="68"/>
    </location>
</feature>
<feature type="non-terminal residue" evidence="2">
    <location>
        <position position="99"/>
    </location>
</feature>
<organism evidence="2">
    <name type="scientific">uncultured Thermomicrobiales bacterium</name>
    <dbReference type="NCBI Taxonomy" id="1645740"/>
    <lineage>
        <taxon>Bacteria</taxon>
        <taxon>Pseudomonadati</taxon>
        <taxon>Thermomicrobiota</taxon>
        <taxon>Thermomicrobia</taxon>
        <taxon>Thermomicrobiales</taxon>
        <taxon>environmental samples</taxon>
    </lineage>
</organism>
<feature type="compositionally biased region" description="Low complexity" evidence="1">
    <location>
        <begin position="1"/>
        <end position="18"/>
    </location>
</feature>
<reference evidence="2" key="1">
    <citation type="submission" date="2020-02" db="EMBL/GenBank/DDBJ databases">
        <authorList>
            <person name="Meier V. D."/>
        </authorList>
    </citation>
    <scope>NUCLEOTIDE SEQUENCE</scope>
    <source>
        <strain evidence="2">AVDCRST_MAG73</strain>
    </source>
</reference>
<sequence>WRASPPRTRRSAPTAWRRGGTTTAFPVSPPRFTPAVGPTRSTSAATGSRRRSAPQAPGWTTSTPSGSAGSRGRPWPLPWSGRCRPSPGRAARPQTRPAP</sequence>
<feature type="region of interest" description="Disordered" evidence="1">
    <location>
        <begin position="1"/>
        <end position="99"/>
    </location>
</feature>